<feature type="domain" description="C2H2-type" evidence="10">
    <location>
        <begin position="549"/>
        <end position="576"/>
    </location>
</feature>
<dbReference type="Gene3D" id="3.30.420.10">
    <property type="entry name" value="Ribonuclease H-like superfamily/Ribonuclease H"/>
    <property type="match status" value="1"/>
</dbReference>
<feature type="domain" description="C2H2-type" evidence="10">
    <location>
        <begin position="744"/>
        <end position="771"/>
    </location>
</feature>
<evidence type="ECO:0000256" key="5">
    <source>
        <dbReference type="ARBA" id="ARBA00022833"/>
    </source>
</evidence>
<feature type="domain" description="C2H2-type" evidence="10">
    <location>
        <begin position="521"/>
        <end position="548"/>
    </location>
</feature>
<evidence type="ECO:0000256" key="9">
    <source>
        <dbReference type="SAM" id="MobiDB-lite"/>
    </source>
</evidence>
<evidence type="ECO:0000256" key="8">
    <source>
        <dbReference type="PROSITE-ProRule" id="PRU00042"/>
    </source>
</evidence>
<feature type="domain" description="C2H2-type" evidence="10">
    <location>
        <begin position="576"/>
        <end position="603"/>
    </location>
</feature>
<evidence type="ECO:0000256" key="6">
    <source>
        <dbReference type="ARBA" id="ARBA00023125"/>
    </source>
</evidence>
<sequence length="802" mass="92476">MSSRSYPLPQKKNDKKQKTGLDTTGGHMTNIAMELDPEKVTVKVPLPKFISITLDRTEKTMKHISPFYVRRALDGLVGKVKNAPRLRSGSLLVETVSPKQSETLLKAKLLGSYPIKVKHHYSLNTTRGVVHTDSLDGMSDEEIQLELVEQSVSKAYRLLLVMDAIKAEPEVDPLAVQPCDDAIKEEESPSTDEGNLLDLHVTRIKEECVEKSCEIKFEEITLPNNFPVVKCEAKSKQASLVYRSSTRVCVRNCVSIRRPEFECSGPQLEGPEFECSGPQLEGPEFEYSGLSLKEELCDLDIVKDELDLEVAAKTNEILPDRPKKARQVRSKIKVMLTVFFDVRGIVHHEYAPEGQTVTKEYYHDVLRRLRDAVRRKRPDMWTANNWHLHHDNAPAHSSQLIHTFLAKHGITTVRQPPYSPDLAPCDFWLFPKLKTPLKGSRFESREEIMRNATTELNTIPKEDFQRCFRQWKDRFANTHDNSVSSEYEGFAHEEHVTIDQDASHPVSSAKLLSTHGDTERFECDICGTYFSKFNILKRHILMHMVERPFRCRICGKFFRKKCDLKRHERQHTEKAFECKFCGKWFSYFGNLKGHKCQNSDEKPFKCNVCGKCFRKKCDLKRHERQHTGEKPFECKFCGKFFSYSGNLKSHERKHTGEKAFKCDDCGKCFWKSCELKRHERRHTGEKPFSCNLCGKSFSCRSSIRSHKLQHAGEKPFKCDICGESFLYRVTIMRHILQHIGEKAFKCDVCGKSFFDNGHLKVHLRKHTGEKPFKCNVCGKCFSHSNSLKGHERKHTVYEPEMS</sequence>
<dbReference type="Pfam" id="PF00096">
    <property type="entry name" value="zf-C2H2"/>
    <property type="match status" value="5"/>
</dbReference>
<evidence type="ECO:0000256" key="4">
    <source>
        <dbReference type="ARBA" id="ARBA00022771"/>
    </source>
</evidence>
<comment type="subcellular location">
    <subcellularLocation>
        <location evidence="1">Nucleus</location>
    </subcellularLocation>
</comment>
<proteinExistence type="predicted"/>
<evidence type="ECO:0000313" key="12">
    <source>
        <dbReference type="Proteomes" id="UP001148838"/>
    </source>
</evidence>
<dbReference type="EMBL" id="JAJSOF020000042">
    <property type="protein sequence ID" value="KAJ4425689.1"/>
    <property type="molecule type" value="Genomic_DNA"/>
</dbReference>
<protein>
    <recommendedName>
        <fullName evidence="10">C2H2-type domain-containing protein</fullName>
    </recommendedName>
</protein>
<dbReference type="InterPro" id="IPR001888">
    <property type="entry name" value="Transposase_1"/>
</dbReference>
<keyword evidence="5" id="KW-0862">Zinc</keyword>
<reference evidence="11 12" key="1">
    <citation type="journal article" date="2022" name="Allergy">
        <title>Genome assembly and annotation of Periplaneta americana reveal a comprehensive cockroach allergen profile.</title>
        <authorList>
            <person name="Wang L."/>
            <person name="Xiong Q."/>
            <person name="Saelim N."/>
            <person name="Wang L."/>
            <person name="Nong W."/>
            <person name="Wan A.T."/>
            <person name="Shi M."/>
            <person name="Liu X."/>
            <person name="Cao Q."/>
            <person name="Hui J.H.L."/>
            <person name="Sookrung N."/>
            <person name="Leung T.F."/>
            <person name="Tungtrongchitr A."/>
            <person name="Tsui S.K.W."/>
        </authorList>
    </citation>
    <scope>NUCLEOTIDE SEQUENCE [LARGE SCALE GENOMIC DNA]</scope>
    <source>
        <strain evidence="11">PWHHKU_190912</strain>
    </source>
</reference>
<evidence type="ECO:0000313" key="11">
    <source>
        <dbReference type="EMBL" id="KAJ4425689.1"/>
    </source>
</evidence>
<keyword evidence="3" id="KW-0677">Repeat</keyword>
<dbReference type="InterPro" id="IPR036397">
    <property type="entry name" value="RNaseH_sf"/>
</dbReference>
<dbReference type="InterPro" id="IPR036236">
    <property type="entry name" value="Znf_C2H2_sf"/>
</dbReference>
<keyword evidence="6" id="KW-0238">DNA-binding</keyword>
<dbReference type="PROSITE" id="PS50157">
    <property type="entry name" value="ZINC_FINGER_C2H2_2"/>
    <property type="match status" value="10"/>
</dbReference>
<feature type="domain" description="C2H2-type" evidence="10">
    <location>
        <begin position="660"/>
        <end position="687"/>
    </location>
</feature>
<dbReference type="Gene3D" id="3.30.160.60">
    <property type="entry name" value="Classic Zinc Finger"/>
    <property type="match status" value="10"/>
</dbReference>
<keyword evidence="7" id="KW-0539">Nucleus</keyword>
<evidence type="ECO:0000256" key="7">
    <source>
        <dbReference type="ARBA" id="ARBA00023242"/>
    </source>
</evidence>
<dbReference type="PANTHER" id="PTHR16515">
    <property type="entry name" value="PR DOMAIN ZINC FINGER PROTEIN"/>
    <property type="match status" value="1"/>
</dbReference>
<dbReference type="SUPFAM" id="SSF57667">
    <property type="entry name" value="beta-beta-alpha zinc fingers"/>
    <property type="match status" value="6"/>
</dbReference>
<dbReference type="Pfam" id="PF01359">
    <property type="entry name" value="Transposase_1"/>
    <property type="match status" value="1"/>
</dbReference>
<feature type="domain" description="C2H2-type" evidence="10">
    <location>
        <begin position="688"/>
        <end position="715"/>
    </location>
</feature>
<dbReference type="PANTHER" id="PTHR16515:SF49">
    <property type="entry name" value="GASTRULA ZINC FINGER PROTEIN XLCGF49.1-LIKE-RELATED"/>
    <property type="match status" value="1"/>
</dbReference>
<keyword evidence="12" id="KW-1185">Reference proteome</keyword>
<comment type="caution">
    <text evidence="11">The sequence shown here is derived from an EMBL/GenBank/DDBJ whole genome shotgun (WGS) entry which is preliminary data.</text>
</comment>
<feature type="region of interest" description="Disordered" evidence="9">
    <location>
        <begin position="1"/>
        <end position="26"/>
    </location>
</feature>
<gene>
    <name evidence="11" type="ORF">ANN_27885</name>
</gene>
<evidence type="ECO:0000256" key="1">
    <source>
        <dbReference type="ARBA" id="ARBA00004123"/>
    </source>
</evidence>
<name>A0ABQ8RVJ0_PERAM</name>
<feature type="domain" description="C2H2-type" evidence="10">
    <location>
        <begin position="632"/>
        <end position="659"/>
    </location>
</feature>
<feature type="domain" description="C2H2-type" evidence="10">
    <location>
        <begin position="604"/>
        <end position="631"/>
    </location>
</feature>
<dbReference type="InterPro" id="IPR050331">
    <property type="entry name" value="Zinc_finger"/>
</dbReference>
<evidence type="ECO:0000256" key="3">
    <source>
        <dbReference type="ARBA" id="ARBA00022737"/>
    </source>
</evidence>
<organism evidence="11 12">
    <name type="scientific">Periplaneta americana</name>
    <name type="common">American cockroach</name>
    <name type="synonym">Blatta americana</name>
    <dbReference type="NCBI Taxonomy" id="6978"/>
    <lineage>
        <taxon>Eukaryota</taxon>
        <taxon>Metazoa</taxon>
        <taxon>Ecdysozoa</taxon>
        <taxon>Arthropoda</taxon>
        <taxon>Hexapoda</taxon>
        <taxon>Insecta</taxon>
        <taxon>Pterygota</taxon>
        <taxon>Neoptera</taxon>
        <taxon>Polyneoptera</taxon>
        <taxon>Dictyoptera</taxon>
        <taxon>Blattodea</taxon>
        <taxon>Blattoidea</taxon>
        <taxon>Blattidae</taxon>
        <taxon>Blattinae</taxon>
        <taxon>Periplaneta</taxon>
    </lineage>
</organism>
<evidence type="ECO:0000256" key="2">
    <source>
        <dbReference type="ARBA" id="ARBA00022723"/>
    </source>
</evidence>
<feature type="domain" description="C2H2-type" evidence="10">
    <location>
        <begin position="716"/>
        <end position="743"/>
    </location>
</feature>
<dbReference type="InterPro" id="IPR013087">
    <property type="entry name" value="Znf_C2H2_type"/>
</dbReference>
<keyword evidence="2" id="KW-0479">Metal-binding</keyword>
<dbReference type="Proteomes" id="UP001148838">
    <property type="component" value="Unassembled WGS sequence"/>
</dbReference>
<accession>A0ABQ8RVJ0</accession>
<dbReference type="PROSITE" id="PS00028">
    <property type="entry name" value="ZINC_FINGER_C2H2_1"/>
    <property type="match status" value="9"/>
</dbReference>
<keyword evidence="4 8" id="KW-0863">Zinc-finger</keyword>
<feature type="domain" description="C2H2-type" evidence="10">
    <location>
        <begin position="772"/>
        <end position="799"/>
    </location>
</feature>
<evidence type="ECO:0000259" key="10">
    <source>
        <dbReference type="PROSITE" id="PS50157"/>
    </source>
</evidence>
<dbReference type="SMART" id="SM00355">
    <property type="entry name" value="ZnF_C2H2"/>
    <property type="match status" value="10"/>
</dbReference>